<dbReference type="SMART" id="SM00052">
    <property type="entry name" value="EAL"/>
    <property type="match status" value="1"/>
</dbReference>
<dbReference type="PROSITE" id="PS50894">
    <property type="entry name" value="HPT"/>
    <property type="match status" value="1"/>
</dbReference>
<dbReference type="PROSITE" id="PS50883">
    <property type="entry name" value="EAL"/>
    <property type="match status" value="1"/>
</dbReference>
<dbReference type="InterPro" id="IPR003660">
    <property type="entry name" value="HAMP_dom"/>
</dbReference>
<dbReference type="PANTHER" id="PTHR44757:SF2">
    <property type="entry name" value="BIOFILM ARCHITECTURE MAINTENANCE PROTEIN MBAA"/>
    <property type="match status" value="1"/>
</dbReference>
<dbReference type="Gene3D" id="3.40.50.2300">
    <property type="match status" value="2"/>
</dbReference>
<dbReference type="CDD" id="cd16922">
    <property type="entry name" value="HATPase_EvgS-ArcB-TorS-like"/>
    <property type="match status" value="1"/>
</dbReference>
<dbReference type="SMART" id="SM00304">
    <property type="entry name" value="HAMP"/>
    <property type="match status" value="1"/>
</dbReference>
<dbReference type="InterPro" id="IPR036641">
    <property type="entry name" value="HPT_dom_sf"/>
</dbReference>
<dbReference type="SMART" id="SM00387">
    <property type="entry name" value="HATPase_c"/>
    <property type="match status" value="1"/>
</dbReference>
<dbReference type="Gene3D" id="3.30.70.270">
    <property type="match status" value="1"/>
</dbReference>
<dbReference type="InterPro" id="IPR003594">
    <property type="entry name" value="HATPase_dom"/>
</dbReference>
<dbReference type="InterPro" id="IPR004358">
    <property type="entry name" value="Sig_transdc_His_kin-like_C"/>
</dbReference>
<proteinExistence type="predicted"/>
<accession>A0A6S6XUJ9</accession>
<comment type="catalytic activity">
    <reaction evidence="1">
        <text>ATP + protein L-histidine = ADP + protein N-phospho-L-histidine.</text>
        <dbReference type="EC" id="2.7.13.3"/>
    </reaction>
</comment>
<dbReference type="Pfam" id="PF00512">
    <property type="entry name" value="HisKA"/>
    <property type="match status" value="1"/>
</dbReference>
<dbReference type="EC" id="2.7.13.3" evidence="3"/>
<dbReference type="SUPFAM" id="SSF47226">
    <property type="entry name" value="Histidine-containing phosphotransfer domain, HPT domain"/>
    <property type="match status" value="1"/>
</dbReference>
<dbReference type="Pfam" id="PF00990">
    <property type="entry name" value="GGDEF"/>
    <property type="match status" value="1"/>
</dbReference>
<reference evidence="9 10" key="1">
    <citation type="submission" date="2020-03" db="EMBL/GenBank/DDBJ databases">
        <authorList>
            <consortium name="Genoscope - CEA"/>
            <person name="William W."/>
        </authorList>
    </citation>
    <scope>NUCLEOTIDE SEQUENCE [LARGE SCALE GENOMIC DNA]</scope>
    <source>
        <strain evidence="10">DSM 16959</strain>
    </source>
</reference>
<keyword evidence="4" id="KW-0597">Phosphoprotein</keyword>
<evidence type="ECO:0000313" key="9">
    <source>
        <dbReference type="EMBL" id="CAB1367803.1"/>
    </source>
</evidence>
<dbReference type="InterPro" id="IPR011006">
    <property type="entry name" value="CheY-like_superfamily"/>
</dbReference>
<dbReference type="Pfam" id="PF00072">
    <property type="entry name" value="Response_reg"/>
    <property type="match status" value="2"/>
</dbReference>
<dbReference type="GO" id="GO:0071732">
    <property type="term" value="P:cellular response to nitric oxide"/>
    <property type="evidence" value="ECO:0007669"/>
    <property type="project" value="UniProtKB-ARBA"/>
</dbReference>
<dbReference type="SMART" id="SM00073">
    <property type="entry name" value="HPT"/>
    <property type="match status" value="1"/>
</dbReference>
<gene>
    <name evidence="9" type="ORF">DENOEST_0638</name>
</gene>
<organism evidence="9 10">
    <name type="scientific">Denitratisoma oestradiolicum</name>
    <dbReference type="NCBI Taxonomy" id="311182"/>
    <lineage>
        <taxon>Bacteria</taxon>
        <taxon>Pseudomonadati</taxon>
        <taxon>Pseudomonadota</taxon>
        <taxon>Betaproteobacteria</taxon>
        <taxon>Nitrosomonadales</taxon>
        <taxon>Sterolibacteriaceae</taxon>
        <taxon>Denitratisoma</taxon>
    </lineage>
</organism>
<dbReference type="SMART" id="SM00388">
    <property type="entry name" value="HisKA"/>
    <property type="match status" value="1"/>
</dbReference>
<dbReference type="InterPro" id="IPR036097">
    <property type="entry name" value="HisK_dim/P_sf"/>
</dbReference>
<dbReference type="CDD" id="cd00082">
    <property type="entry name" value="HisKA"/>
    <property type="match status" value="1"/>
</dbReference>
<dbReference type="GO" id="GO:0016020">
    <property type="term" value="C:membrane"/>
    <property type="evidence" value="ECO:0007669"/>
    <property type="project" value="UniProtKB-SubCell"/>
</dbReference>
<dbReference type="NCBIfam" id="TIGR00254">
    <property type="entry name" value="GGDEF"/>
    <property type="match status" value="1"/>
</dbReference>
<protein>
    <recommendedName>
        <fullName evidence="3">histidine kinase</fullName>
        <ecNumber evidence="3">2.7.13.3</ecNumber>
    </recommendedName>
</protein>
<dbReference type="CDD" id="cd00088">
    <property type="entry name" value="HPT"/>
    <property type="match status" value="1"/>
</dbReference>
<dbReference type="InterPro" id="IPR001633">
    <property type="entry name" value="EAL_dom"/>
</dbReference>
<dbReference type="InterPro" id="IPR052155">
    <property type="entry name" value="Biofilm_reg_signaling"/>
</dbReference>
<dbReference type="InterPro" id="IPR003661">
    <property type="entry name" value="HisK_dim/P_dom"/>
</dbReference>
<dbReference type="SUPFAM" id="SSF141868">
    <property type="entry name" value="EAL domain-like"/>
    <property type="match status" value="1"/>
</dbReference>
<dbReference type="FunFam" id="3.20.20.450:FF:000001">
    <property type="entry name" value="Cyclic di-GMP phosphodiesterase yahA"/>
    <property type="match status" value="1"/>
</dbReference>
<evidence type="ECO:0000256" key="5">
    <source>
        <dbReference type="ARBA" id="ARBA00022679"/>
    </source>
</evidence>
<dbReference type="SMART" id="SM00448">
    <property type="entry name" value="REC"/>
    <property type="match status" value="2"/>
</dbReference>
<dbReference type="PRINTS" id="PR00344">
    <property type="entry name" value="BCTRLSENSOR"/>
</dbReference>
<dbReference type="RefSeq" id="WP_145769934.1">
    <property type="nucleotide sequence ID" value="NZ_LR778301.1"/>
</dbReference>
<dbReference type="Pfam" id="PF01627">
    <property type="entry name" value="Hpt"/>
    <property type="match status" value="1"/>
</dbReference>
<dbReference type="SUPFAM" id="SSF47384">
    <property type="entry name" value="Homodimeric domain of signal transducing histidine kinase"/>
    <property type="match status" value="1"/>
</dbReference>
<dbReference type="PROSITE" id="PS50109">
    <property type="entry name" value="HIS_KIN"/>
    <property type="match status" value="1"/>
</dbReference>
<dbReference type="CDD" id="cd01948">
    <property type="entry name" value="EAL"/>
    <property type="match status" value="1"/>
</dbReference>
<dbReference type="SUPFAM" id="SSF55073">
    <property type="entry name" value="Nucleotide cyclase"/>
    <property type="match status" value="1"/>
</dbReference>
<dbReference type="FunFam" id="3.30.70.270:FF:000001">
    <property type="entry name" value="Diguanylate cyclase domain protein"/>
    <property type="match status" value="1"/>
</dbReference>
<evidence type="ECO:0000256" key="4">
    <source>
        <dbReference type="ARBA" id="ARBA00022553"/>
    </source>
</evidence>
<dbReference type="Gene3D" id="6.10.340.10">
    <property type="match status" value="1"/>
</dbReference>
<keyword evidence="7" id="KW-0902">Two-component regulatory system</keyword>
<dbReference type="KEGG" id="doe:DENOEST_0638"/>
<evidence type="ECO:0000256" key="1">
    <source>
        <dbReference type="ARBA" id="ARBA00000085"/>
    </source>
</evidence>
<dbReference type="SUPFAM" id="SSF52172">
    <property type="entry name" value="CheY-like"/>
    <property type="match status" value="2"/>
</dbReference>
<evidence type="ECO:0000256" key="7">
    <source>
        <dbReference type="ARBA" id="ARBA00023012"/>
    </source>
</evidence>
<dbReference type="InterPro" id="IPR043128">
    <property type="entry name" value="Rev_trsase/Diguanyl_cyclase"/>
</dbReference>
<dbReference type="Pfam" id="PF00563">
    <property type="entry name" value="EAL"/>
    <property type="match status" value="1"/>
</dbReference>
<keyword evidence="10" id="KW-1185">Reference proteome</keyword>
<dbReference type="EMBL" id="LR778301">
    <property type="protein sequence ID" value="CAB1367803.1"/>
    <property type="molecule type" value="Genomic_DNA"/>
</dbReference>
<evidence type="ECO:0000256" key="3">
    <source>
        <dbReference type="ARBA" id="ARBA00012438"/>
    </source>
</evidence>
<dbReference type="InterPro" id="IPR008207">
    <property type="entry name" value="Sig_transdc_His_kin_Hpt_dom"/>
</dbReference>
<dbReference type="Gene3D" id="3.20.20.450">
    <property type="entry name" value="EAL domain"/>
    <property type="match status" value="1"/>
</dbReference>
<dbReference type="Gene3D" id="3.30.565.10">
    <property type="entry name" value="Histidine kinase-like ATPase, C-terminal domain"/>
    <property type="match status" value="1"/>
</dbReference>
<dbReference type="Proteomes" id="UP000515733">
    <property type="component" value="Chromosome"/>
</dbReference>
<dbReference type="SUPFAM" id="SSF55874">
    <property type="entry name" value="ATPase domain of HSP90 chaperone/DNA topoisomerase II/histidine kinase"/>
    <property type="match status" value="1"/>
</dbReference>
<dbReference type="Pfam" id="PF02518">
    <property type="entry name" value="HATPase_c"/>
    <property type="match status" value="1"/>
</dbReference>
<dbReference type="CDD" id="cd17546">
    <property type="entry name" value="REC_hyHK_CKI1_RcsC-like"/>
    <property type="match status" value="1"/>
</dbReference>
<evidence type="ECO:0000256" key="6">
    <source>
        <dbReference type="ARBA" id="ARBA00022777"/>
    </source>
</evidence>
<dbReference type="InterPro" id="IPR029787">
    <property type="entry name" value="Nucleotide_cyclase"/>
</dbReference>
<comment type="catalytic activity">
    <reaction evidence="8">
        <text>3',3'-c-di-GMP + H2O = 5'-phosphoguanylyl(3'-&gt;5')guanosine + H(+)</text>
        <dbReference type="Rhea" id="RHEA:24902"/>
        <dbReference type="ChEBI" id="CHEBI:15377"/>
        <dbReference type="ChEBI" id="CHEBI:15378"/>
        <dbReference type="ChEBI" id="CHEBI:58754"/>
        <dbReference type="ChEBI" id="CHEBI:58805"/>
        <dbReference type="EC" id="3.1.4.52"/>
    </reaction>
    <physiologicalReaction direction="left-to-right" evidence="8">
        <dbReference type="Rhea" id="RHEA:24903"/>
    </physiologicalReaction>
</comment>
<dbReference type="OrthoDB" id="9813903at2"/>
<dbReference type="InterPro" id="IPR035919">
    <property type="entry name" value="EAL_sf"/>
</dbReference>
<evidence type="ECO:0000256" key="8">
    <source>
        <dbReference type="ARBA" id="ARBA00051114"/>
    </source>
</evidence>
<dbReference type="Gene3D" id="1.10.287.130">
    <property type="match status" value="1"/>
</dbReference>
<name>A0A6S6XUJ9_9PROT</name>
<dbReference type="InterPro" id="IPR005467">
    <property type="entry name" value="His_kinase_dom"/>
</dbReference>
<dbReference type="GO" id="GO:0071111">
    <property type="term" value="F:cyclic-guanylate-specific phosphodiesterase activity"/>
    <property type="evidence" value="ECO:0007669"/>
    <property type="project" value="UniProtKB-EC"/>
</dbReference>
<keyword evidence="6 9" id="KW-0418">Kinase</keyword>
<dbReference type="FunFam" id="3.30.565.10:FF:000078">
    <property type="entry name" value="Two-component sensor histidine kinase"/>
    <property type="match status" value="1"/>
</dbReference>
<dbReference type="CDD" id="cd01949">
    <property type="entry name" value="GGDEF"/>
    <property type="match status" value="1"/>
</dbReference>
<dbReference type="InterPro" id="IPR000160">
    <property type="entry name" value="GGDEF_dom"/>
</dbReference>
<dbReference type="InterPro" id="IPR001789">
    <property type="entry name" value="Sig_transdc_resp-reg_receiver"/>
</dbReference>
<sequence>MISIRALLSQRSSFRRQLSIVIATGLFSLALISSLMLSWQSDRRLQENFILQGQRVAANLAQQSRLAVVFMSEDNAAEAVKTTLAFPDIAGLEIRTLNHQALVSRGEAIAIPPGAPDESRLLANKALLDGEDGQHWYFIAPIVRDAEEAGSPFDMNERPALLLGYVRLAQSKATLQRMSRDFFVVNLGLSLTFALLLLLVVRRLAGRISQPLEALALSMGKAERGEPVGPAELSGPRDVAAMAHAFNSMMQVLQEREQELRQSRDDAMRYARLKAEFATTVSHEIRTPLNGVIGTLDMLKASAMPPRQAQLLDLAWESSQYLLELINNILDFSRLEAGKLEPEQIDFDLPHLVARIVDMLSLQARDKHLAMDWRIDPALPARLRGDMTSIRQILVNLLGNAIKFTERGSVSINVGPAERNLIRFQVSDTGIGIAAEHQSTIFDSFTQADTSTTRRFGGSGLGLSICKQLVTLLGGSIGVVSQPGQGSCFWFDLPLEAADAPEPLSAAPDTQHGRDPAQPCRVLVVEDNRTNQVIAQSMLEMLGAEAGLAENGLASITAFQSEKWDIVLMDCNMPVMDGYEATAAIRSMEQASERRTPIIAMTANTQPADLSKCLAAGMDDHLAKPLTLEMLAAKLKHWLAWEAAQPLRPREVADDAASALNYSTMGKLREVLGDAIPEAIRPFIEDMPNYLETIEQAAAESDNEGLRRTAHVIKGAAGNLGADALAAVAREIEEAADLGISAEAGHQVDRLRVEYTRVLPLLRAELTAGLPASALAPNQAMPLVLIVDDDRSTRITLYHALARAGFRVAETTDGAEALAWLEHTIPDVILMDALMPVMDGFTACITIKQSPRLADIPVLMITALEDKHSVDRAFAAGAIDYIPKPIHLSVVTQRVRRTVEATQAERHVRHLAYSDVLTGLANRLAFGSQVQQVLERSTIKQERFAILFLDLDRFKVVNDSMGHEAGDYLLTEVATRISRCVRTNDCVARQGGDEFTILLEDIAEPAAAKSVAQKVSRALALPFGINNQDIFVSVSIGISIYPDDGLDVSALMRHADTAMYQAKRGRSRICFYTPDMESTLSEHLKMETELRHAIEREELIVHYQPVVDARDGALKGMEALVRWQHPERGLVSPADFIPLAEETGLIIAIGEQVLHMACTQAKAWRDASGSDIYVAVNLSARQMEQGLVAELVQTALERSGLPASALVLEITESVLMENARETIGTLQTLRKMGVRLSIDDFGTGYSSLSYLKRFPTDTIKIDRSFIQDMQRDPDATALVTGIIALAHSLRLNVVAEGVETEAQRRELRRLGCDYLQGYLISRPIPSDAFHEEFLAG</sequence>
<dbReference type="Gene3D" id="1.20.120.160">
    <property type="entry name" value="HPT domain"/>
    <property type="match status" value="1"/>
</dbReference>
<dbReference type="InterPro" id="IPR036890">
    <property type="entry name" value="HATPase_C_sf"/>
</dbReference>
<dbReference type="GO" id="GO:0000155">
    <property type="term" value="F:phosphorelay sensor kinase activity"/>
    <property type="evidence" value="ECO:0007669"/>
    <property type="project" value="InterPro"/>
</dbReference>
<comment type="subcellular location">
    <subcellularLocation>
        <location evidence="2">Membrane</location>
    </subcellularLocation>
</comment>
<dbReference type="SMART" id="SM00267">
    <property type="entry name" value="GGDEF"/>
    <property type="match status" value="1"/>
</dbReference>
<dbReference type="PANTHER" id="PTHR44757">
    <property type="entry name" value="DIGUANYLATE CYCLASE DGCP"/>
    <property type="match status" value="1"/>
</dbReference>
<dbReference type="PROSITE" id="PS50887">
    <property type="entry name" value="GGDEF"/>
    <property type="match status" value="1"/>
</dbReference>
<evidence type="ECO:0000256" key="2">
    <source>
        <dbReference type="ARBA" id="ARBA00004370"/>
    </source>
</evidence>
<dbReference type="PROSITE" id="PS50110">
    <property type="entry name" value="RESPONSE_REGULATORY"/>
    <property type="match status" value="2"/>
</dbReference>
<keyword evidence="5 9" id="KW-0808">Transferase</keyword>
<evidence type="ECO:0000313" key="10">
    <source>
        <dbReference type="Proteomes" id="UP000515733"/>
    </source>
</evidence>
<dbReference type="PROSITE" id="PS50885">
    <property type="entry name" value="HAMP"/>
    <property type="match status" value="1"/>
</dbReference>